<dbReference type="AlphaFoldDB" id="A0A5N6W8M9"/>
<name>A0A5N6W8M9_9EURO</name>
<gene>
    <name evidence="1" type="ORF">BDV41DRAFT_527247</name>
</gene>
<dbReference type="Proteomes" id="UP000325433">
    <property type="component" value="Unassembled WGS sequence"/>
</dbReference>
<organism evidence="1 2">
    <name type="scientific">Aspergillus transmontanensis</name>
    <dbReference type="NCBI Taxonomy" id="1034304"/>
    <lineage>
        <taxon>Eukaryota</taxon>
        <taxon>Fungi</taxon>
        <taxon>Dikarya</taxon>
        <taxon>Ascomycota</taxon>
        <taxon>Pezizomycotina</taxon>
        <taxon>Eurotiomycetes</taxon>
        <taxon>Eurotiomycetidae</taxon>
        <taxon>Eurotiales</taxon>
        <taxon>Aspergillaceae</taxon>
        <taxon>Aspergillus</taxon>
        <taxon>Aspergillus subgen. Circumdati</taxon>
    </lineage>
</organism>
<keyword evidence="2" id="KW-1185">Reference proteome</keyword>
<evidence type="ECO:0000313" key="1">
    <source>
        <dbReference type="EMBL" id="KAE8316888.1"/>
    </source>
</evidence>
<proteinExistence type="predicted"/>
<accession>A0A5N6W8M9</accession>
<evidence type="ECO:0000313" key="2">
    <source>
        <dbReference type="Proteomes" id="UP000325433"/>
    </source>
</evidence>
<dbReference type="EMBL" id="ML738304">
    <property type="protein sequence ID" value="KAE8316888.1"/>
    <property type="molecule type" value="Genomic_DNA"/>
</dbReference>
<reference evidence="2" key="1">
    <citation type="submission" date="2019-04" db="EMBL/GenBank/DDBJ databases">
        <title>Friends and foes A comparative genomics studyof 23 Aspergillus species from section Flavi.</title>
        <authorList>
            <consortium name="DOE Joint Genome Institute"/>
            <person name="Kjaerbolling I."/>
            <person name="Vesth T."/>
            <person name="Frisvad J.C."/>
            <person name="Nybo J.L."/>
            <person name="Theobald S."/>
            <person name="Kildgaard S."/>
            <person name="Isbrandt T."/>
            <person name="Kuo A."/>
            <person name="Sato A."/>
            <person name="Lyhne E.K."/>
            <person name="Kogle M.E."/>
            <person name="Wiebenga A."/>
            <person name="Kun R.S."/>
            <person name="Lubbers R.J."/>
            <person name="Makela M.R."/>
            <person name="Barry K."/>
            <person name="Chovatia M."/>
            <person name="Clum A."/>
            <person name="Daum C."/>
            <person name="Haridas S."/>
            <person name="He G."/>
            <person name="LaButti K."/>
            <person name="Lipzen A."/>
            <person name="Mondo S."/>
            <person name="Riley R."/>
            <person name="Salamov A."/>
            <person name="Simmons B.A."/>
            <person name="Magnuson J.K."/>
            <person name="Henrissat B."/>
            <person name="Mortensen U.H."/>
            <person name="Larsen T.O."/>
            <person name="Devries R.P."/>
            <person name="Grigoriev I.V."/>
            <person name="Machida M."/>
            <person name="Baker S.E."/>
            <person name="Andersen M.R."/>
        </authorList>
    </citation>
    <scope>NUCLEOTIDE SEQUENCE [LARGE SCALE GENOMIC DNA]</scope>
    <source>
        <strain evidence="2">CBS 130015</strain>
    </source>
</reference>
<sequence length="96" mass="11130">MFDWFKSKEETPTQELRTWDPRTVTMQQPTTPEAATTNQVVSEQPVRVQISVSNGDHKLMDSAAPTGNHAYFSPWWWRGRGCLLRSMHRDSLLRVL</sequence>
<protein>
    <submittedName>
        <fullName evidence="1">Uncharacterized protein</fullName>
    </submittedName>
</protein>